<dbReference type="OMA" id="CALRCET"/>
<dbReference type="SMR" id="A0A3Q7I5Y2"/>
<dbReference type="InterPro" id="IPR036466">
    <property type="entry name" value="Pollen_allergen_ole-e-6_sf"/>
</dbReference>
<dbReference type="Gramene" id="Solyc09g065450.3.1">
    <property type="protein sequence ID" value="Solyc09g065450.3.1"/>
    <property type="gene ID" value="Solyc09g065450.3"/>
</dbReference>
<dbReference type="SUPFAM" id="SSF111388">
    <property type="entry name" value="Pollen allergen ole e 6"/>
    <property type="match status" value="1"/>
</dbReference>
<dbReference type="EnsemblPlants" id="Solyc09g065450.3.1">
    <property type="protein sequence ID" value="Solyc09g065450.3.1"/>
    <property type="gene ID" value="Solyc09g065450.3"/>
</dbReference>
<organism evidence="2">
    <name type="scientific">Solanum lycopersicum</name>
    <name type="common">Tomato</name>
    <name type="synonym">Lycopersicon esculentum</name>
    <dbReference type="NCBI Taxonomy" id="4081"/>
    <lineage>
        <taxon>Eukaryota</taxon>
        <taxon>Viridiplantae</taxon>
        <taxon>Streptophyta</taxon>
        <taxon>Embryophyta</taxon>
        <taxon>Tracheophyta</taxon>
        <taxon>Spermatophyta</taxon>
        <taxon>Magnoliopsida</taxon>
        <taxon>eudicotyledons</taxon>
        <taxon>Gunneridae</taxon>
        <taxon>Pentapetalae</taxon>
        <taxon>asterids</taxon>
        <taxon>lamiids</taxon>
        <taxon>Solanales</taxon>
        <taxon>Solanaceae</taxon>
        <taxon>Solanoideae</taxon>
        <taxon>Solaneae</taxon>
        <taxon>Solanum</taxon>
        <taxon>Solanum subgen. Lycopersicon</taxon>
    </lineage>
</organism>
<feature type="chain" id="PRO_5018691584" evidence="1">
    <location>
        <begin position="26"/>
        <end position="71"/>
    </location>
</feature>
<evidence type="ECO:0000313" key="2">
    <source>
        <dbReference type="EnsemblPlants" id="Solyc09g065450.3.1"/>
    </source>
</evidence>
<dbReference type="Gene3D" id="1.10.287.720">
    <property type="entry name" value="Pollen allergen ole e 6"/>
    <property type="match status" value="1"/>
</dbReference>
<evidence type="ECO:0000313" key="3">
    <source>
        <dbReference type="Proteomes" id="UP000004994"/>
    </source>
</evidence>
<sequence length="71" mass="7749">MEANKLVSVFLMCMIVLSVVHVSKAVTFDSCNENCQKDCTSNGHGSTYCALRCETDCGYKALKGEFESLTS</sequence>
<name>A0A3Q7I5Y2_SOLLC</name>
<dbReference type="PANTHER" id="PTHR35632">
    <property type="entry name" value="MAJOR POLLEN ALLERGEN OLE E 6-LIKE"/>
    <property type="match status" value="1"/>
</dbReference>
<keyword evidence="3" id="KW-1185">Reference proteome</keyword>
<dbReference type="PANTHER" id="PTHR35632:SF2">
    <property type="entry name" value="CYSTEINE-RICH PROTEIN"/>
    <property type="match status" value="1"/>
</dbReference>
<dbReference type="InParanoid" id="A0A3Q7I5Y2"/>
<dbReference type="Proteomes" id="UP000004994">
    <property type="component" value="Chromosome 9"/>
</dbReference>
<dbReference type="InterPro" id="IPR015333">
    <property type="entry name" value="Pollen_allergen_ole-e-6"/>
</dbReference>
<reference evidence="2" key="2">
    <citation type="submission" date="2019-01" db="UniProtKB">
        <authorList>
            <consortium name="EnsemblPlants"/>
        </authorList>
    </citation>
    <scope>IDENTIFICATION</scope>
    <source>
        <strain evidence="2">cv. Heinz 1706</strain>
    </source>
</reference>
<reference evidence="2" key="1">
    <citation type="journal article" date="2012" name="Nature">
        <title>The tomato genome sequence provides insights into fleshy fruit evolution.</title>
        <authorList>
            <consortium name="Tomato Genome Consortium"/>
        </authorList>
    </citation>
    <scope>NUCLEOTIDE SEQUENCE [LARGE SCALE GENOMIC DNA]</scope>
    <source>
        <strain evidence="2">cv. Heinz 1706</strain>
    </source>
</reference>
<accession>A0A3Q7I5Y2</accession>
<dbReference type="AlphaFoldDB" id="A0A3Q7I5Y2"/>
<dbReference type="PaxDb" id="4081-Solyc09g065450.2.1"/>
<protein>
    <submittedName>
        <fullName evidence="2">Uncharacterized protein</fullName>
    </submittedName>
</protein>
<evidence type="ECO:0000256" key="1">
    <source>
        <dbReference type="SAM" id="SignalP"/>
    </source>
</evidence>
<keyword evidence="1" id="KW-0732">Signal</keyword>
<feature type="signal peptide" evidence="1">
    <location>
        <begin position="1"/>
        <end position="25"/>
    </location>
</feature>
<dbReference type="Pfam" id="PF09253">
    <property type="entry name" value="Ole_e_6"/>
    <property type="match status" value="1"/>
</dbReference>
<proteinExistence type="predicted"/>